<dbReference type="GO" id="GO:0016787">
    <property type="term" value="F:hydrolase activity"/>
    <property type="evidence" value="ECO:0007669"/>
    <property type="project" value="UniProtKB-KW"/>
</dbReference>
<dbReference type="InterPro" id="IPR050855">
    <property type="entry name" value="NDM-1-like"/>
</dbReference>
<name>A0A7W8H7I3_9FIRM</name>
<evidence type="ECO:0000313" key="2">
    <source>
        <dbReference type="EMBL" id="MBB5263239.1"/>
    </source>
</evidence>
<sequence>MPETVIKVAEHFWRIEESGVRMFLFEGKERAMLVDTGFGTLPLKEIVSGLTPLPVFVVNTHTDGDHTACNNDFDTLYMHPSEMDYYVWHGRKAGEREPKLMPLWEGDVIDLDYWKFEVLLTPGHTPGSIMLLEREKRMLVSGDTIQNGEIYMFGQGRNLPALMVTLEKLDRMKDDFDVIWPSHSDCPLTPDIIPGLIRGAQALAAGELTAQAPDRDMPCQKYRCDVAAFLYNDGK</sequence>
<protein>
    <submittedName>
        <fullName evidence="2">Glyoxylase-like metal-dependent hydrolase (Beta-lactamase superfamily II)</fullName>
    </submittedName>
</protein>
<dbReference type="SMART" id="SM00849">
    <property type="entry name" value="Lactamase_B"/>
    <property type="match status" value="1"/>
</dbReference>
<comment type="caution">
    <text evidence="2">The sequence shown here is derived from an EMBL/GenBank/DDBJ whole genome shotgun (WGS) entry which is preliminary data.</text>
</comment>
<dbReference type="InterPro" id="IPR036866">
    <property type="entry name" value="RibonucZ/Hydroxyglut_hydro"/>
</dbReference>
<organism evidence="2 3">
    <name type="scientific">Catenibacillus scindens</name>
    <dbReference type="NCBI Taxonomy" id="673271"/>
    <lineage>
        <taxon>Bacteria</taxon>
        <taxon>Bacillati</taxon>
        <taxon>Bacillota</taxon>
        <taxon>Clostridia</taxon>
        <taxon>Lachnospirales</taxon>
        <taxon>Lachnospiraceae</taxon>
        <taxon>Catenibacillus</taxon>
    </lineage>
</organism>
<dbReference type="RefSeq" id="WP_183770753.1">
    <property type="nucleotide sequence ID" value="NZ_CAWVEG010000114.1"/>
</dbReference>
<dbReference type="PANTHER" id="PTHR42951:SF22">
    <property type="entry name" value="METALLO BETA-LACTAMASE SUPERFAMILY LIPOPROTEIN"/>
    <property type="match status" value="1"/>
</dbReference>
<dbReference type="Proteomes" id="UP000543642">
    <property type="component" value="Unassembled WGS sequence"/>
</dbReference>
<dbReference type="Pfam" id="PF00753">
    <property type="entry name" value="Lactamase_B"/>
    <property type="match status" value="1"/>
</dbReference>
<accession>A0A7W8H7I3</accession>
<evidence type="ECO:0000259" key="1">
    <source>
        <dbReference type="SMART" id="SM00849"/>
    </source>
</evidence>
<keyword evidence="3" id="KW-1185">Reference proteome</keyword>
<gene>
    <name evidence="2" type="ORF">HNP82_000333</name>
</gene>
<proteinExistence type="predicted"/>
<reference evidence="2 3" key="1">
    <citation type="submission" date="2020-08" db="EMBL/GenBank/DDBJ databases">
        <title>Genomic Encyclopedia of Type Strains, Phase IV (KMG-IV): sequencing the most valuable type-strain genomes for metagenomic binning, comparative biology and taxonomic classification.</title>
        <authorList>
            <person name="Goeker M."/>
        </authorList>
    </citation>
    <scope>NUCLEOTIDE SEQUENCE [LARGE SCALE GENOMIC DNA]</scope>
    <source>
        <strain evidence="2 3">DSM 106146</strain>
    </source>
</reference>
<dbReference type="Gene3D" id="3.60.15.10">
    <property type="entry name" value="Ribonuclease Z/Hydroxyacylglutathione hydrolase-like"/>
    <property type="match status" value="1"/>
</dbReference>
<dbReference type="SUPFAM" id="SSF56281">
    <property type="entry name" value="Metallo-hydrolase/oxidoreductase"/>
    <property type="match status" value="1"/>
</dbReference>
<keyword evidence="2" id="KW-0378">Hydrolase</keyword>
<evidence type="ECO:0000313" key="3">
    <source>
        <dbReference type="Proteomes" id="UP000543642"/>
    </source>
</evidence>
<feature type="domain" description="Metallo-beta-lactamase" evidence="1">
    <location>
        <begin position="19"/>
        <end position="183"/>
    </location>
</feature>
<dbReference type="InterPro" id="IPR001279">
    <property type="entry name" value="Metallo-B-lactamas"/>
</dbReference>
<dbReference type="PANTHER" id="PTHR42951">
    <property type="entry name" value="METALLO-BETA-LACTAMASE DOMAIN-CONTAINING"/>
    <property type="match status" value="1"/>
</dbReference>
<dbReference type="AlphaFoldDB" id="A0A7W8H7I3"/>
<dbReference type="EMBL" id="JACHFW010000001">
    <property type="protein sequence ID" value="MBB5263239.1"/>
    <property type="molecule type" value="Genomic_DNA"/>
</dbReference>